<keyword evidence="2" id="KW-0808">Transferase</keyword>
<dbReference type="GO" id="GO:0032259">
    <property type="term" value="P:methylation"/>
    <property type="evidence" value="ECO:0007669"/>
    <property type="project" value="UniProtKB-KW"/>
</dbReference>
<dbReference type="Gene3D" id="3.40.50.150">
    <property type="entry name" value="Vaccinia Virus protein VP39"/>
    <property type="match status" value="1"/>
</dbReference>
<dbReference type="OrthoDB" id="2013972at2759"/>
<dbReference type="GO" id="GO:0008168">
    <property type="term" value="F:methyltransferase activity"/>
    <property type="evidence" value="ECO:0007669"/>
    <property type="project" value="UniProtKB-KW"/>
</dbReference>
<dbReference type="InterPro" id="IPR029063">
    <property type="entry name" value="SAM-dependent_MTases_sf"/>
</dbReference>
<organism evidence="2">
    <name type="scientific">Eremomyces bilateralis CBS 781.70</name>
    <dbReference type="NCBI Taxonomy" id="1392243"/>
    <lineage>
        <taxon>Eukaryota</taxon>
        <taxon>Fungi</taxon>
        <taxon>Dikarya</taxon>
        <taxon>Ascomycota</taxon>
        <taxon>Pezizomycotina</taxon>
        <taxon>Dothideomycetes</taxon>
        <taxon>Dothideomycetes incertae sedis</taxon>
        <taxon>Eremomycetales</taxon>
        <taxon>Eremomycetaceae</taxon>
        <taxon>Eremomyces</taxon>
    </lineage>
</organism>
<sequence length="395" mass="43442">MGEEQGQFSQPASSAGSATEIILLPPILENSRNYPNHSYYMPCDLSEATRLSLAHQVFTLLLNGALTTVPFPPYSRRSATYTPRPLRPPRVLDLGAGPGDWAIAIAELHPDARVYAVDLSPWYLLDDPPDGRGGDLPENLTWFVDDVEPLQEAEDEGLGSGNEFEFDTGIIPASGSSDEGKAVANRNVKVEDDCGCSEPGEEKEEEEEEGEEEEGGEGDEEGEEDDEDDDDDDDDDDGEWDVPEKYDLIHLRNMKGAFHPSSYPQLYRHLHDLLRPSGHLELSRPLTTTHLAPAALLAAGFVDVTTVTRSLPIGMWPATERERSLGKMWMVCVLEGLEAEGLRLLTRTGWEVKHVMELVGAAKEEVMAQVGRGGEDGERVGWASTVRFVRGRKSG</sequence>
<dbReference type="RefSeq" id="XP_033535142.1">
    <property type="nucleotide sequence ID" value="XM_033681215.1"/>
</dbReference>
<evidence type="ECO:0000256" key="1">
    <source>
        <dbReference type="SAM" id="MobiDB-lite"/>
    </source>
</evidence>
<dbReference type="CDD" id="cd02440">
    <property type="entry name" value="AdoMet_MTases"/>
    <property type="match status" value="1"/>
</dbReference>
<feature type="compositionally biased region" description="Acidic residues" evidence="1">
    <location>
        <begin position="193"/>
        <end position="241"/>
    </location>
</feature>
<dbReference type="Pfam" id="PF13489">
    <property type="entry name" value="Methyltransf_23"/>
    <property type="match status" value="1"/>
</dbReference>
<accession>A0A6G1G6D1</accession>
<keyword evidence="3" id="KW-1185">Reference proteome</keyword>
<dbReference type="Proteomes" id="UP000504638">
    <property type="component" value="Unplaced"/>
</dbReference>
<evidence type="ECO:0000313" key="4">
    <source>
        <dbReference type="RefSeq" id="XP_033535142.1"/>
    </source>
</evidence>
<reference evidence="4" key="2">
    <citation type="submission" date="2020-04" db="EMBL/GenBank/DDBJ databases">
        <authorList>
            <consortium name="NCBI Genome Project"/>
        </authorList>
    </citation>
    <scope>NUCLEOTIDE SEQUENCE</scope>
    <source>
        <strain evidence="4">CBS 781.70</strain>
    </source>
</reference>
<dbReference type="PANTHER" id="PTHR43591:SF24">
    <property type="entry name" value="2-METHOXY-6-POLYPRENYL-1,4-BENZOQUINOL METHYLASE, MITOCHONDRIAL"/>
    <property type="match status" value="1"/>
</dbReference>
<dbReference type="AlphaFoldDB" id="A0A6G1G6D1"/>
<dbReference type="EMBL" id="ML975155">
    <property type="protein sequence ID" value="KAF1813511.1"/>
    <property type="molecule type" value="Genomic_DNA"/>
</dbReference>
<protein>
    <submittedName>
        <fullName evidence="2 4">S-adenosyl-L-methionine-dependent methyltransferase</fullName>
    </submittedName>
</protein>
<keyword evidence="2 4" id="KW-0489">Methyltransferase</keyword>
<reference evidence="4" key="3">
    <citation type="submission" date="2025-04" db="UniProtKB">
        <authorList>
            <consortium name="RefSeq"/>
        </authorList>
    </citation>
    <scope>IDENTIFICATION</scope>
    <source>
        <strain evidence="4">CBS 781.70</strain>
    </source>
</reference>
<dbReference type="PANTHER" id="PTHR43591">
    <property type="entry name" value="METHYLTRANSFERASE"/>
    <property type="match status" value="1"/>
</dbReference>
<evidence type="ECO:0000313" key="3">
    <source>
        <dbReference type="Proteomes" id="UP000504638"/>
    </source>
</evidence>
<reference evidence="2 4" key="1">
    <citation type="submission" date="2020-01" db="EMBL/GenBank/DDBJ databases">
        <authorList>
            <consortium name="DOE Joint Genome Institute"/>
            <person name="Haridas S."/>
            <person name="Albert R."/>
            <person name="Binder M."/>
            <person name="Bloem J."/>
            <person name="Labutti K."/>
            <person name="Salamov A."/>
            <person name="Andreopoulos B."/>
            <person name="Baker S.E."/>
            <person name="Barry K."/>
            <person name="Bills G."/>
            <person name="Bluhm B.H."/>
            <person name="Cannon C."/>
            <person name="Castanera R."/>
            <person name="Culley D.E."/>
            <person name="Daum C."/>
            <person name="Ezra D."/>
            <person name="Gonzalez J.B."/>
            <person name="Henrissat B."/>
            <person name="Kuo A."/>
            <person name="Liang C."/>
            <person name="Lipzen A."/>
            <person name="Lutzoni F."/>
            <person name="Magnuson J."/>
            <person name="Mondo S."/>
            <person name="Nolan M."/>
            <person name="Ohm R."/>
            <person name="Pangilinan J."/>
            <person name="Park H.-J."/>
            <person name="Ramirez L."/>
            <person name="Alfaro M."/>
            <person name="Sun H."/>
            <person name="Tritt A."/>
            <person name="Yoshinaga Y."/>
            <person name="Zwiers L.-H."/>
            <person name="Turgeon B.G."/>
            <person name="Goodwin S.B."/>
            <person name="Spatafora J.W."/>
            <person name="Crous P.W."/>
            <person name="Grigoriev I.V."/>
        </authorList>
    </citation>
    <scope>NUCLEOTIDE SEQUENCE</scope>
    <source>
        <strain evidence="2 4">CBS 781.70</strain>
    </source>
</reference>
<proteinExistence type="predicted"/>
<dbReference type="SUPFAM" id="SSF53335">
    <property type="entry name" value="S-adenosyl-L-methionine-dependent methyltransferases"/>
    <property type="match status" value="1"/>
</dbReference>
<feature type="region of interest" description="Disordered" evidence="1">
    <location>
        <begin position="152"/>
        <end position="241"/>
    </location>
</feature>
<name>A0A6G1G6D1_9PEZI</name>
<evidence type="ECO:0000313" key="2">
    <source>
        <dbReference type="EMBL" id="KAF1813511.1"/>
    </source>
</evidence>
<gene>
    <name evidence="2 4" type="ORF">P152DRAFT_473230</name>
</gene>
<dbReference type="GeneID" id="54421785"/>